<evidence type="ECO:0000256" key="7">
    <source>
        <dbReference type="RuleBase" id="RU000416"/>
    </source>
</evidence>
<evidence type="ECO:0000256" key="4">
    <source>
        <dbReference type="ARBA" id="ARBA00022691"/>
    </source>
</evidence>
<evidence type="ECO:0000256" key="6">
    <source>
        <dbReference type="PROSITE-ProRule" id="PRU01016"/>
    </source>
</evidence>
<organism evidence="8 9">
    <name type="scientific">Arthrobacter ulcerisalmonis</name>
    <dbReference type="NCBI Taxonomy" id="2483813"/>
    <lineage>
        <taxon>Bacteria</taxon>
        <taxon>Bacillati</taxon>
        <taxon>Actinomycetota</taxon>
        <taxon>Actinomycetes</taxon>
        <taxon>Micrococcales</taxon>
        <taxon>Micrococcaceae</taxon>
        <taxon>Arthrobacter</taxon>
    </lineage>
</organism>
<dbReference type="GO" id="GO:0003677">
    <property type="term" value="F:DNA binding"/>
    <property type="evidence" value="ECO:0007669"/>
    <property type="project" value="TreeGrafter"/>
</dbReference>
<dbReference type="Gene3D" id="3.40.50.150">
    <property type="entry name" value="Vaccinia Virus protein VP39"/>
    <property type="match status" value="1"/>
</dbReference>
<evidence type="ECO:0000256" key="1">
    <source>
        <dbReference type="ARBA" id="ARBA00011975"/>
    </source>
</evidence>
<keyword evidence="3 6" id="KW-0808">Transferase</keyword>
<dbReference type="GO" id="GO:0009307">
    <property type="term" value="P:DNA restriction-modification system"/>
    <property type="evidence" value="ECO:0007669"/>
    <property type="project" value="UniProtKB-KW"/>
</dbReference>
<comment type="similarity">
    <text evidence="6 7">Belongs to the class I-like SAM-binding methyltransferase superfamily. C5-methyltransferase family.</text>
</comment>
<sequence length="487" mass="54710">MIPIVDLFAGPGGLNEGFCSALDINGKRVFDSVASFEMDALACRTLRLRSTFRALRANGADLGPYYKYISGQATWNETLSGKFREAYESTAEHIFQVELGEEQRKEVDATILEKLGRHESRGHWILIGGPPCQAYSLAGRSRRTSDEYFESDHKHFLYKEYLHILDAFQPSIFVMENVKGLLSSTHGGKGMFLRILDDLRKLPGGVRYEIRSLVVDVDHEDVQPEDFIIRAEEHGLPQKRHRVILLGVRSDLAHRIPRRVLDLSPEPVTVRDAIGGLPARVSVASGRLPKRALNWEEELSVATADAKLAADPRSDMADVDNQAAKDLREWLEDDNITAPVHHVPRSHMISDLVRYRVMATKALELGRSPKYADLHESLQPDHNNIGQANTPFTDRFRVQVWDQPSTTVVSHISKDGHYYIHPDPIQGRSLTVREAARLQTFPDNYFFEGARTQQFHQVGNAVPPLLARKIADKVALMLGSLFDGPVG</sequence>
<dbReference type="RefSeq" id="WP_231686043.1">
    <property type="nucleotide sequence ID" value="NZ_CBCRYA010000033.1"/>
</dbReference>
<keyword evidence="4 6" id="KW-0949">S-adenosyl-L-methionine</keyword>
<dbReference type="PRINTS" id="PR00105">
    <property type="entry name" value="C5METTRFRASE"/>
</dbReference>
<feature type="active site" evidence="6">
    <location>
        <position position="132"/>
    </location>
</feature>
<proteinExistence type="inferred from homology"/>
<gene>
    <name evidence="8" type="primary">dcm</name>
    <name evidence="8" type="ORF">PSET11_02096</name>
</gene>
<dbReference type="EMBL" id="UXAU01000028">
    <property type="protein sequence ID" value="VDC28457.1"/>
    <property type="molecule type" value="Genomic_DNA"/>
</dbReference>
<dbReference type="InterPro" id="IPR050390">
    <property type="entry name" value="C5-Methyltransferase"/>
</dbReference>
<evidence type="ECO:0000256" key="2">
    <source>
        <dbReference type="ARBA" id="ARBA00022603"/>
    </source>
</evidence>
<evidence type="ECO:0000313" key="8">
    <source>
        <dbReference type="EMBL" id="VDC28457.1"/>
    </source>
</evidence>
<dbReference type="GO" id="GO:0044027">
    <property type="term" value="P:negative regulation of gene expression via chromosomal CpG island methylation"/>
    <property type="evidence" value="ECO:0007669"/>
    <property type="project" value="TreeGrafter"/>
</dbReference>
<keyword evidence="5" id="KW-0680">Restriction system</keyword>
<dbReference type="AlphaFoldDB" id="A0A3P5X352"/>
<dbReference type="EC" id="2.1.1.37" evidence="1"/>
<dbReference type="PANTHER" id="PTHR10629">
    <property type="entry name" value="CYTOSINE-SPECIFIC METHYLTRANSFERASE"/>
    <property type="match status" value="1"/>
</dbReference>
<dbReference type="InterPro" id="IPR029063">
    <property type="entry name" value="SAM-dependent_MTases_sf"/>
</dbReference>
<dbReference type="PANTHER" id="PTHR10629:SF52">
    <property type="entry name" value="DNA (CYTOSINE-5)-METHYLTRANSFERASE 1"/>
    <property type="match status" value="1"/>
</dbReference>
<dbReference type="Pfam" id="PF00145">
    <property type="entry name" value="DNA_methylase"/>
    <property type="match status" value="1"/>
</dbReference>
<evidence type="ECO:0000256" key="5">
    <source>
        <dbReference type="ARBA" id="ARBA00022747"/>
    </source>
</evidence>
<keyword evidence="2 6" id="KW-0489">Methyltransferase</keyword>
<dbReference type="InterPro" id="IPR001525">
    <property type="entry name" value="C5_MeTfrase"/>
</dbReference>
<reference evidence="8 9" key="1">
    <citation type="submission" date="2018-11" db="EMBL/GenBank/DDBJ databases">
        <authorList>
            <person name="Criscuolo A."/>
        </authorList>
    </citation>
    <scope>NUCLEOTIDE SEQUENCE [LARGE SCALE GENOMIC DNA]</scope>
    <source>
        <strain evidence="8">AT11b</strain>
    </source>
</reference>
<dbReference type="Gene3D" id="3.90.120.10">
    <property type="entry name" value="DNA Methylase, subunit A, domain 2"/>
    <property type="match status" value="1"/>
</dbReference>
<keyword evidence="9" id="KW-1185">Reference proteome</keyword>
<accession>A0A3P5X352</accession>
<evidence type="ECO:0000313" key="9">
    <source>
        <dbReference type="Proteomes" id="UP000280861"/>
    </source>
</evidence>
<protein>
    <recommendedName>
        <fullName evidence="1">DNA (cytosine-5-)-methyltransferase</fullName>
        <ecNumber evidence="1">2.1.1.37</ecNumber>
    </recommendedName>
</protein>
<dbReference type="NCBIfam" id="TIGR00675">
    <property type="entry name" value="dcm"/>
    <property type="match status" value="1"/>
</dbReference>
<evidence type="ECO:0000256" key="3">
    <source>
        <dbReference type="ARBA" id="ARBA00022679"/>
    </source>
</evidence>
<dbReference type="PROSITE" id="PS51679">
    <property type="entry name" value="SAM_MT_C5"/>
    <property type="match status" value="1"/>
</dbReference>
<dbReference type="Proteomes" id="UP000280861">
    <property type="component" value="Unassembled WGS sequence"/>
</dbReference>
<name>A0A3P5X352_9MICC</name>
<dbReference type="GO" id="GO:0032259">
    <property type="term" value="P:methylation"/>
    <property type="evidence" value="ECO:0007669"/>
    <property type="project" value="UniProtKB-KW"/>
</dbReference>
<dbReference type="SUPFAM" id="SSF53335">
    <property type="entry name" value="S-adenosyl-L-methionine-dependent methyltransferases"/>
    <property type="match status" value="1"/>
</dbReference>
<dbReference type="GO" id="GO:0003886">
    <property type="term" value="F:DNA (cytosine-5-)-methyltransferase activity"/>
    <property type="evidence" value="ECO:0007669"/>
    <property type="project" value="UniProtKB-EC"/>
</dbReference>